<feature type="region of interest" description="Disordered" evidence="1">
    <location>
        <begin position="36"/>
        <end position="94"/>
    </location>
</feature>
<name>A0AAE1D789_9GAST</name>
<dbReference type="AlphaFoldDB" id="A0AAE1D789"/>
<organism evidence="3 4">
    <name type="scientific">Elysia crispata</name>
    <name type="common">lettuce slug</name>
    <dbReference type="NCBI Taxonomy" id="231223"/>
    <lineage>
        <taxon>Eukaryota</taxon>
        <taxon>Metazoa</taxon>
        <taxon>Spiralia</taxon>
        <taxon>Lophotrochozoa</taxon>
        <taxon>Mollusca</taxon>
        <taxon>Gastropoda</taxon>
        <taxon>Heterobranchia</taxon>
        <taxon>Euthyneura</taxon>
        <taxon>Panpulmonata</taxon>
        <taxon>Sacoglossa</taxon>
        <taxon>Placobranchoidea</taxon>
        <taxon>Plakobranchidae</taxon>
        <taxon>Elysia</taxon>
    </lineage>
</organism>
<evidence type="ECO:0008006" key="5">
    <source>
        <dbReference type="Google" id="ProtNLM"/>
    </source>
</evidence>
<feature type="compositionally biased region" description="Basic and acidic residues" evidence="1">
    <location>
        <begin position="41"/>
        <end position="52"/>
    </location>
</feature>
<keyword evidence="2" id="KW-0732">Signal</keyword>
<dbReference type="EMBL" id="JAWDGP010005174">
    <property type="protein sequence ID" value="KAK3759028.1"/>
    <property type="molecule type" value="Genomic_DNA"/>
</dbReference>
<reference evidence="3" key="1">
    <citation type="journal article" date="2023" name="G3 (Bethesda)">
        <title>A reference genome for the long-term kleptoplast-retaining sea slug Elysia crispata morphotype clarki.</title>
        <authorList>
            <person name="Eastman K.E."/>
            <person name="Pendleton A.L."/>
            <person name="Shaikh M.A."/>
            <person name="Suttiyut T."/>
            <person name="Ogas R."/>
            <person name="Tomko P."/>
            <person name="Gavelis G."/>
            <person name="Widhalm J.R."/>
            <person name="Wisecaver J.H."/>
        </authorList>
    </citation>
    <scope>NUCLEOTIDE SEQUENCE</scope>
    <source>
        <strain evidence="3">ECLA1</strain>
    </source>
</reference>
<evidence type="ECO:0000256" key="1">
    <source>
        <dbReference type="SAM" id="MobiDB-lite"/>
    </source>
</evidence>
<evidence type="ECO:0000313" key="3">
    <source>
        <dbReference type="EMBL" id="KAK3759028.1"/>
    </source>
</evidence>
<feature type="compositionally biased region" description="Polar residues" evidence="1">
    <location>
        <begin position="66"/>
        <end position="75"/>
    </location>
</feature>
<protein>
    <recommendedName>
        <fullName evidence="5">Reverse transcriptase</fullName>
    </recommendedName>
</protein>
<dbReference type="Proteomes" id="UP001283361">
    <property type="component" value="Unassembled WGS sequence"/>
</dbReference>
<feature type="chain" id="PRO_5042220256" description="Reverse transcriptase" evidence="2">
    <location>
        <begin position="21"/>
        <end position="276"/>
    </location>
</feature>
<comment type="caution">
    <text evidence="3">The sequence shown here is derived from an EMBL/GenBank/DDBJ whole genome shotgun (WGS) entry which is preliminary data.</text>
</comment>
<feature type="signal peptide" evidence="2">
    <location>
        <begin position="1"/>
        <end position="20"/>
    </location>
</feature>
<sequence length="276" mass="30703">MHPSRLLVILIIERIQVGHTAPTAWVYRRLGLGEVGGGGEGRGEGSDLKPAEGMDNGAQDGDAPSVGSNSYCLSTQKDKNNDDDSQGGNSSLHRRPVLMRSILFNQLHLAGFAKGKREPKKQVRVSRTSAKTGAVQSSCYDVEKSLKKNKEFSLLERAEMTNRRAYGSPLPNNKDLDCHFGKPEVLVKDKEGCNRPKTAEEADRFQERRSITDQITTHRIIVINFPDNKPAFDSIGRDTLWKILRNRGIPERLVDLIKICKETICRTVHGDQITGN</sequence>
<gene>
    <name evidence="3" type="ORF">RRG08_022017</name>
</gene>
<evidence type="ECO:0000256" key="2">
    <source>
        <dbReference type="SAM" id="SignalP"/>
    </source>
</evidence>
<keyword evidence="4" id="KW-1185">Reference proteome</keyword>
<evidence type="ECO:0000313" key="4">
    <source>
        <dbReference type="Proteomes" id="UP001283361"/>
    </source>
</evidence>
<proteinExistence type="predicted"/>
<accession>A0AAE1D789</accession>